<dbReference type="Gene3D" id="1.20.1280.50">
    <property type="match status" value="1"/>
</dbReference>
<protein>
    <submittedName>
        <fullName evidence="3">F-box/kelch-repeat protein At4g38940-like</fullName>
    </submittedName>
</protein>
<dbReference type="Gene3D" id="2.120.10.80">
    <property type="entry name" value="Kelch-type beta propeller"/>
    <property type="match status" value="1"/>
</dbReference>
<dbReference type="SUPFAM" id="SSF81383">
    <property type="entry name" value="F-box domain"/>
    <property type="match status" value="1"/>
</dbReference>
<evidence type="ECO:0000259" key="1">
    <source>
        <dbReference type="PROSITE" id="PS50181"/>
    </source>
</evidence>
<dbReference type="Proteomes" id="UP000504610">
    <property type="component" value="Unplaced"/>
</dbReference>
<gene>
    <name evidence="3" type="primary">LOC108846891</name>
</gene>
<dbReference type="InterPro" id="IPR015915">
    <property type="entry name" value="Kelch-typ_b-propeller"/>
</dbReference>
<dbReference type="InterPro" id="IPR050354">
    <property type="entry name" value="F-box/kelch-repeat_ARATH"/>
</dbReference>
<sequence>MSTLLPEDVIIDILARVPRCNYPRLSLVCKHFRSLIASPNLFAVRSLLGCTELCLYVLLHNRETGVDQCWSILRQKTKDNPRLVRIPSLPVALHYAAVGSKIYAFDWTNDDSVTTNVLSIDLRYHTVQPLPSIDASVYTTVADVISGKIYVLGYRNTSSNKLMVVLNTETETWELVRTMADTRGYYTWSSSFVMMDGKMYMLSPDGIYVYDPKESRWETDHEKLEFWVNKGCVLDDVFYCYDFYVNSLRTYDPKQRRWGVVKGVEQLLAETKSCSHFSWTEIVGYGRKLALFFSKEEVTRGRWEIWCAEISLERQEDGEGICGRVEWCNQVMVAGNFIGSKCVAVMV</sequence>
<evidence type="ECO:0000313" key="3">
    <source>
        <dbReference type="RefSeq" id="XP_056854810.1"/>
    </source>
</evidence>
<dbReference type="OrthoDB" id="1040064at2759"/>
<name>A0A9W3CTC5_RAPSA</name>
<dbReference type="GeneID" id="108846891"/>
<proteinExistence type="predicted"/>
<dbReference type="Pfam" id="PF00646">
    <property type="entry name" value="F-box"/>
    <property type="match status" value="1"/>
</dbReference>
<reference evidence="3" key="1">
    <citation type="submission" date="2025-08" db="UniProtKB">
        <authorList>
            <consortium name="RefSeq"/>
        </authorList>
    </citation>
    <scope>IDENTIFICATION</scope>
    <source>
        <tissue evidence="3">Leaf</tissue>
    </source>
</reference>
<dbReference type="SMART" id="SM00256">
    <property type="entry name" value="FBOX"/>
    <property type="match status" value="1"/>
</dbReference>
<dbReference type="InterPro" id="IPR057499">
    <property type="entry name" value="Kelch_FKB95"/>
</dbReference>
<dbReference type="PANTHER" id="PTHR24414">
    <property type="entry name" value="F-BOX/KELCH-REPEAT PROTEIN SKIP4"/>
    <property type="match status" value="1"/>
</dbReference>
<feature type="domain" description="F-box" evidence="1">
    <location>
        <begin position="1"/>
        <end position="45"/>
    </location>
</feature>
<accession>A0A9W3CTC5</accession>
<dbReference type="CDD" id="cd22152">
    <property type="entry name" value="F-box_AtAFR-like"/>
    <property type="match status" value="1"/>
</dbReference>
<dbReference type="KEGG" id="rsz:108846891"/>
<dbReference type="RefSeq" id="XP_056854810.1">
    <property type="nucleotide sequence ID" value="XM_056998830.1"/>
</dbReference>
<dbReference type="SUPFAM" id="SSF117281">
    <property type="entry name" value="Kelch motif"/>
    <property type="match status" value="1"/>
</dbReference>
<keyword evidence="2" id="KW-1185">Reference proteome</keyword>
<dbReference type="InterPro" id="IPR036047">
    <property type="entry name" value="F-box-like_dom_sf"/>
</dbReference>
<evidence type="ECO:0000313" key="2">
    <source>
        <dbReference type="Proteomes" id="UP000504610"/>
    </source>
</evidence>
<dbReference type="Pfam" id="PF25210">
    <property type="entry name" value="Kelch_FKB95"/>
    <property type="match status" value="1"/>
</dbReference>
<dbReference type="PROSITE" id="PS50181">
    <property type="entry name" value="FBOX"/>
    <property type="match status" value="1"/>
</dbReference>
<dbReference type="AlphaFoldDB" id="A0A9W3CTC5"/>
<dbReference type="PANTHER" id="PTHR24414:SF128">
    <property type="entry name" value="F-BOX DOMAIN-CONTAINING PROTEIN"/>
    <property type="match status" value="1"/>
</dbReference>
<dbReference type="InterPro" id="IPR001810">
    <property type="entry name" value="F-box_dom"/>
</dbReference>
<organism evidence="2 3">
    <name type="scientific">Raphanus sativus</name>
    <name type="common">Radish</name>
    <name type="synonym">Raphanus raphanistrum var. sativus</name>
    <dbReference type="NCBI Taxonomy" id="3726"/>
    <lineage>
        <taxon>Eukaryota</taxon>
        <taxon>Viridiplantae</taxon>
        <taxon>Streptophyta</taxon>
        <taxon>Embryophyta</taxon>
        <taxon>Tracheophyta</taxon>
        <taxon>Spermatophyta</taxon>
        <taxon>Magnoliopsida</taxon>
        <taxon>eudicotyledons</taxon>
        <taxon>Gunneridae</taxon>
        <taxon>Pentapetalae</taxon>
        <taxon>rosids</taxon>
        <taxon>malvids</taxon>
        <taxon>Brassicales</taxon>
        <taxon>Brassicaceae</taxon>
        <taxon>Brassiceae</taxon>
        <taxon>Raphanus</taxon>
    </lineage>
</organism>